<feature type="transmembrane region" description="Helical" evidence="1">
    <location>
        <begin position="259"/>
        <end position="281"/>
    </location>
</feature>
<evidence type="ECO:0008006" key="4">
    <source>
        <dbReference type="Google" id="ProtNLM"/>
    </source>
</evidence>
<dbReference type="InterPro" id="IPR018710">
    <property type="entry name" value="DUF2232"/>
</dbReference>
<keyword evidence="1" id="KW-0812">Transmembrane</keyword>
<dbReference type="KEGG" id="bmh:BMWSH_0019"/>
<feature type="transmembrane region" description="Helical" evidence="1">
    <location>
        <begin position="54"/>
        <end position="72"/>
    </location>
</feature>
<keyword evidence="1" id="KW-1133">Transmembrane helix</keyword>
<evidence type="ECO:0000313" key="2">
    <source>
        <dbReference type="EMBL" id="AEN86903.1"/>
    </source>
</evidence>
<feature type="transmembrane region" description="Helical" evidence="1">
    <location>
        <begin position="31"/>
        <end position="48"/>
    </location>
</feature>
<dbReference type="Proteomes" id="UP000001283">
    <property type="component" value="Chromosome"/>
</dbReference>
<dbReference type="Pfam" id="PF09991">
    <property type="entry name" value="DUF2232"/>
    <property type="match status" value="1"/>
</dbReference>
<feature type="transmembrane region" description="Helical" evidence="1">
    <location>
        <begin position="6"/>
        <end position="24"/>
    </location>
</feature>
<evidence type="ECO:0000256" key="1">
    <source>
        <dbReference type="SAM" id="Phobius"/>
    </source>
</evidence>
<protein>
    <recommendedName>
        <fullName evidence="4">DUF2232 domain-containing protein</fullName>
    </recommendedName>
</protein>
<feature type="transmembrane region" description="Helical" evidence="1">
    <location>
        <begin position="151"/>
        <end position="176"/>
    </location>
</feature>
<dbReference type="EMBL" id="CP003017">
    <property type="protein sequence ID" value="AEN86903.1"/>
    <property type="molecule type" value="Genomic_DNA"/>
</dbReference>
<reference evidence="2 3" key="1">
    <citation type="journal article" date="2011" name="J. Bacteriol.">
        <title>Complete genome sequence of the industrial strain Bacillus megaterium WSH-002.</title>
        <authorList>
            <person name="Liu L."/>
            <person name="Li Y."/>
            <person name="Zhang J."/>
            <person name="Zou W."/>
            <person name="Zhou Z."/>
            <person name="Liu J."/>
            <person name="Li X."/>
            <person name="Wang L."/>
            <person name="Chen J."/>
        </authorList>
    </citation>
    <scope>NUCLEOTIDE SEQUENCE [LARGE SCALE GENOMIC DNA]</scope>
    <source>
        <strain evidence="2 3">WSH-002</strain>
    </source>
</reference>
<proteinExistence type="predicted"/>
<dbReference type="PANTHER" id="PTHR41324">
    <property type="entry name" value="MEMBRANE PROTEIN-RELATED"/>
    <property type="match status" value="1"/>
</dbReference>
<keyword evidence="1" id="KW-0472">Membrane</keyword>
<sequence>MLASLYIPLLGVILAFVLGVPFIVFTMRHGFGKAVLFFIVAVLLTILFGTLKALPITFIFGIGGTMIGVLYAKKQSRYITLLGGTIAFAFGFLLWFVLTVSLLHINLSADQWATTVNESIDRSIKLSESLGQSVSQQQIERTKDSISMLKYIIPTFLVVVSAVFSLITQAIAAPILKRLGHEVEKFPPIRALKLPKSVLWYYLIALILTFPMFNFEQGSFMYIVILNMLALLQMLVVLQGISFIFYFSHQKGYAKAIPIVVTILALIIPIILQIVRILGIIDLGFNLRKQLDTKK</sequence>
<dbReference type="PANTHER" id="PTHR41324:SF1">
    <property type="entry name" value="DUF2232 DOMAIN-CONTAINING PROTEIN"/>
    <property type="match status" value="1"/>
</dbReference>
<accession>A0A8D4BGI4</accession>
<name>A0A8D4BGI4_PRIMW</name>
<gene>
    <name evidence="2" type="ORF">BMWSH_0019</name>
</gene>
<evidence type="ECO:0000313" key="3">
    <source>
        <dbReference type="Proteomes" id="UP000001283"/>
    </source>
</evidence>
<feature type="transmembrane region" description="Helical" evidence="1">
    <location>
        <begin position="220"/>
        <end position="247"/>
    </location>
</feature>
<dbReference type="AlphaFoldDB" id="A0A8D4BGI4"/>
<feature type="transmembrane region" description="Helical" evidence="1">
    <location>
        <begin position="79"/>
        <end position="98"/>
    </location>
</feature>
<feature type="transmembrane region" description="Helical" evidence="1">
    <location>
        <begin position="197"/>
        <end position="214"/>
    </location>
</feature>
<organism evidence="2 3">
    <name type="scientific">Priestia megaterium (strain WSH-002)</name>
    <name type="common">Bacillus megaterium</name>
    <dbReference type="NCBI Taxonomy" id="1006007"/>
    <lineage>
        <taxon>Bacteria</taxon>
        <taxon>Bacillati</taxon>
        <taxon>Bacillota</taxon>
        <taxon>Bacilli</taxon>
        <taxon>Bacillales</taxon>
        <taxon>Bacillaceae</taxon>
        <taxon>Priestia</taxon>
    </lineage>
</organism>